<dbReference type="Gene3D" id="2.120.10.30">
    <property type="entry name" value="TolB, C-terminal domain"/>
    <property type="match status" value="1"/>
</dbReference>
<evidence type="ECO:0000256" key="1">
    <source>
        <dbReference type="ARBA" id="ARBA00009820"/>
    </source>
</evidence>
<organism evidence="2 3">
    <name type="scientific">Candidatus Fischerbacteria bacterium RBG_13_37_8</name>
    <dbReference type="NCBI Taxonomy" id="1817863"/>
    <lineage>
        <taxon>Bacteria</taxon>
        <taxon>Candidatus Fischeribacteriota</taxon>
    </lineage>
</organism>
<proteinExistence type="inferred from homology"/>
<name>A0A1F5VN57_9BACT</name>
<evidence type="ECO:0000313" key="3">
    <source>
        <dbReference type="Proteomes" id="UP000178943"/>
    </source>
</evidence>
<sequence>MVLHPDDQKAIEYYQRWESLRQKLGTMLTRHGNLKLMLTNEQLTRDFTEGPDGLLPITKEGADLLKVHAEKAIAAAKAMNEEARKIYAEIQFENAAVNGLFWSLMPVHGLNHPVLSADGTKLFFTHSLHAGSGRGVSIYESVSPPLDCAEICSREDVYCWDLVKGGFQAISVRNNEFVNQYPACSANGNMAIYYIAGAGKKWRERNIVIYSAENSETMYVLGEKPLIIENLRNITIENNDRIIMSATISADGKRIVFLYGTYINLWREEGIMVEDYFLVLYDTVQKKAFSITSAPISSTGWPVIAGDGSTVIALTSPDAFTEYIPRKTIYEVPKHSPSPSGVYLIPAAKNGVAPKKIPLPDEIQWKSIYERRKPPFSLSHDGKKAVIETIIDGIARLYYYNDDTEDLMLINMNDRGDVAAGRSGEASISGDGRYVIFCSDSTELWGAPSENRMNKIYLFETGSGQLSLLSKDTDGNSFAGWCELPDISYDGRYVSFICCTEALPGTIDPQIQQLLHLYPARRLYVMDRHTGRITGTGAYLHAHH</sequence>
<dbReference type="PANTHER" id="PTHR36842:SF1">
    <property type="entry name" value="PROTEIN TOLB"/>
    <property type="match status" value="1"/>
</dbReference>
<dbReference type="Pfam" id="PF07676">
    <property type="entry name" value="PD40"/>
    <property type="match status" value="2"/>
</dbReference>
<dbReference type="Proteomes" id="UP000178943">
    <property type="component" value="Unassembled WGS sequence"/>
</dbReference>
<comment type="caution">
    <text evidence="2">The sequence shown here is derived from an EMBL/GenBank/DDBJ whole genome shotgun (WGS) entry which is preliminary data.</text>
</comment>
<dbReference type="InterPro" id="IPR011659">
    <property type="entry name" value="WD40"/>
</dbReference>
<protein>
    <submittedName>
        <fullName evidence="2">Uncharacterized protein</fullName>
    </submittedName>
</protein>
<dbReference type="SUPFAM" id="SSF82171">
    <property type="entry name" value="DPP6 N-terminal domain-like"/>
    <property type="match status" value="1"/>
</dbReference>
<dbReference type="EMBL" id="MFGW01000130">
    <property type="protein sequence ID" value="OGF64833.1"/>
    <property type="molecule type" value="Genomic_DNA"/>
</dbReference>
<evidence type="ECO:0000313" key="2">
    <source>
        <dbReference type="EMBL" id="OGF64833.1"/>
    </source>
</evidence>
<dbReference type="InterPro" id="IPR011042">
    <property type="entry name" value="6-blade_b-propeller_TolB-like"/>
</dbReference>
<dbReference type="PANTHER" id="PTHR36842">
    <property type="entry name" value="PROTEIN TOLB HOMOLOG"/>
    <property type="match status" value="1"/>
</dbReference>
<dbReference type="STRING" id="1817863.A2Y62_17390"/>
<accession>A0A1F5VN57</accession>
<reference evidence="2 3" key="1">
    <citation type="journal article" date="2016" name="Nat. Commun.">
        <title>Thousands of microbial genomes shed light on interconnected biogeochemical processes in an aquifer system.</title>
        <authorList>
            <person name="Anantharaman K."/>
            <person name="Brown C.T."/>
            <person name="Hug L.A."/>
            <person name="Sharon I."/>
            <person name="Castelle C.J."/>
            <person name="Probst A.J."/>
            <person name="Thomas B.C."/>
            <person name="Singh A."/>
            <person name="Wilkins M.J."/>
            <person name="Karaoz U."/>
            <person name="Brodie E.L."/>
            <person name="Williams K.H."/>
            <person name="Hubbard S.S."/>
            <person name="Banfield J.F."/>
        </authorList>
    </citation>
    <scope>NUCLEOTIDE SEQUENCE [LARGE SCALE GENOMIC DNA]</scope>
</reference>
<gene>
    <name evidence="2" type="ORF">A2Y62_17390</name>
</gene>
<comment type="similarity">
    <text evidence="1">Belongs to the TolB family.</text>
</comment>
<dbReference type="AlphaFoldDB" id="A0A1F5VN57"/>